<dbReference type="Proteomes" id="UP000317728">
    <property type="component" value="Chromosome"/>
</dbReference>
<accession>A0AB73U4G0</accession>
<evidence type="ECO:0000313" key="2">
    <source>
        <dbReference type="Proteomes" id="UP000317728"/>
    </source>
</evidence>
<gene>
    <name evidence="1" type="ORF">FJK96_17560</name>
</gene>
<dbReference type="RefSeq" id="WP_198538037.1">
    <property type="nucleotide sequence ID" value="NZ_CP041150.1"/>
</dbReference>
<reference evidence="1 2" key="1">
    <citation type="submission" date="2019-06" db="EMBL/GenBank/DDBJ databases">
        <title>Whole geneome sequnce of Mycobacteroides chelonae M77 isolated from bovine milk from Meghalaya, India.</title>
        <authorList>
            <person name="Vise E."/>
            <person name="Das S."/>
            <person name="Garg A."/>
            <person name="Ghatak S."/>
            <person name="Shakuntala I."/>
            <person name="Milton A.A.P."/>
            <person name="Karam A."/>
            <person name="Sanjukta R."/>
            <person name="Puro K."/>
            <person name="Sen A."/>
        </authorList>
    </citation>
    <scope>NUCLEOTIDE SEQUENCE [LARGE SCALE GENOMIC DNA]</scope>
    <source>
        <strain evidence="1 2">M77</strain>
    </source>
</reference>
<protein>
    <submittedName>
        <fullName evidence="1">Uncharacterized protein</fullName>
    </submittedName>
</protein>
<dbReference type="EMBL" id="CP041150">
    <property type="protein sequence ID" value="QDF71781.1"/>
    <property type="molecule type" value="Genomic_DNA"/>
</dbReference>
<evidence type="ECO:0000313" key="1">
    <source>
        <dbReference type="EMBL" id="QDF71781.1"/>
    </source>
</evidence>
<organism evidence="1 2">
    <name type="scientific">Mycobacteroides chelonae</name>
    <name type="common">Mycobacterium chelonae</name>
    <dbReference type="NCBI Taxonomy" id="1774"/>
    <lineage>
        <taxon>Bacteria</taxon>
        <taxon>Bacillati</taxon>
        <taxon>Actinomycetota</taxon>
        <taxon>Actinomycetes</taxon>
        <taxon>Mycobacteriales</taxon>
        <taxon>Mycobacteriaceae</taxon>
        <taxon>Mycobacteroides</taxon>
    </lineage>
</organism>
<proteinExistence type="predicted"/>
<name>A0AB73U4G0_MYCCH</name>
<sequence length="350" mass="38532">MTGAFTEATIWAVSVSAEAGTSGAAEAGVLAAAESGPDWWTLAAGLIGGVVVAVVNHFFTRHREGSTWLRSEQVSTNRGFHTAALALAHLATHGLRDKPFHETAAEVHMMDCELLAKWQELLVVGEKRTVSVAAMVSELLPSLTYQTLPLPRTNHPASEKQREDSLLVIGGLMFHLEMTMREGIGLGLLARNDRKFIKCDRDTDSIQRQALSPVDRDGPKPELIGLLQDWQVLVMAGEVMPEKIEDYYNGTPFDSIAELPSGGYVLAILRKPTDGFWRLGISDGIPREVETKILEDVIRIVAGHMKAFPPLHLRNHTKVEEHEDFPGDTFIWSSNEFPNSDFTAPNTSDE</sequence>
<dbReference type="AlphaFoldDB" id="A0AB73U4G0"/>